<name>A0A1Y2H562_9FUNG</name>
<evidence type="ECO:0000313" key="2">
    <source>
        <dbReference type="EMBL" id="ORZ29696.1"/>
    </source>
</evidence>
<feature type="compositionally biased region" description="Low complexity" evidence="1">
    <location>
        <begin position="312"/>
        <end position="323"/>
    </location>
</feature>
<dbReference type="EMBL" id="MCFL01000133">
    <property type="protein sequence ID" value="ORZ29696.1"/>
    <property type="molecule type" value="Genomic_DNA"/>
</dbReference>
<feature type="region of interest" description="Disordered" evidence="1">
    <location>
        <begin position="312"/>
        <end position="421"/>
    </location>
</feature>
<feature type="compositionally biased region" description="Low complexity" evidence="1">
    <location>
        <begin position="364"/>
        <end position="416"/>
    </location>
</feature>
<accession>A0A1Y2H562</accession>
<dbReference type="STRING" id="765915.A0A1Y2H562"/>
<proteinExistence type="predicted"/>
<sequence length="562" mass="58755">MSSIVSQYPAAFLALASICAQTGGDFGGGFAVSSRMFDDPADPTAFRQVLHAVGLKEDQFHVTTTKVGQHFNAKGKFGMVPGPIPDAVLASSPTKEIAKRLAIMALMGEGITTCLGSQSWDPNPLPKRSLAHHLARFVIGLQLRYPLALRAQTPVTAPPAAPAPLTAATIKHVYASQLRHCDLGTRTMLAHVPVQSCLDAGLSIEWATAVEVDGITTITVFADSTAFAFADSCPFRAFAGACQARFLAAQETDVAANEASEMLAAAAEDSRKRAREVSGSTASGPTSPAAPTVPPRVLLSPAAPRLLFGSVPASPVSSPVAAPNTPTRSKPPSKMRRLEFPSSSPAPSSAAHQASPAQPPAEPPSSAAQQPAPAAAQQPVAAAQQPVPAAQQPAPDAQQPAPAPAAVAASHSLHAQTTPGLHSAPAAVARFALRRGRHAAVTPLSQEGIPRLPGQPAYHDATDTGFDTIVHEQLHAANEQRLRDLQDRLDETDAWGMHYERQAFLQGAIMDLIKAKIDAGAGVETIRPLLDVPSFLATVEGKALEAQVDRHLAEIRQGEQEG</sequence>
<organism evidence="2 3">
    <name type="scientific">Catenaria anguillulae PL171</name>
    <dbReference type="NCBI Taxonomy" id="765915"/>
    <lineage>
        <taxon>Eukaryota</taxon>
        <taxon>Fungi</taxon>
        <taxon>Fungi incertae sedis</taxon>
        <taxon>Blastocladiomycota</taxon>
        <taxon>Blastocladiomycetes</taxon>
        <taxon>Blastocladiales</taxon>
        <taxon>Catenariaceae</taxon>
        <taxon>Catenaria</taxon>
    </lineage>
</organism>
<comment type="caution">
    <text evidence="2">The sequence shown here is derived from an EMBL/GenBank/DDBJ whole genome shotgun (WGS) entry which is preliminary data.</text>
</comment>
<keyword evidence="3" id="KW-1185">Reference proteome</keyword>
<feature type="region of interest" description="Disordered" evidence="1">
    <location>
        <begin position="266"/>
        <end position="296"/>
    </location>
</feature>
<protein>
    <submittedName>
        <fullName evidence="2">Uncharacterized protein</fullName>
    </submittedName>
</protein>
<reference evidence="2 3" key="1">
    <citation type="submission" date="2016-07" db="EMBL/GenBank/DDBJ databases">
        <title>Pervasive Adenine N6-methylation of Active Genes in Fungi.</title>
        <authorList>
            <consortium name="DOE Joint Genome Institute"/>
            <person name="Mondo S.J."/>
            <person name="Dannebaum R.O."/>
            <person name="Kuo R.C."/>
            <person name="Labutti K."/>
            <person name="Haridas S."/>
            <person name="Kuo A."/>
            <person name="Salamov A."/>
            <person name="Ahrendt S.R."/>
            <person name="Lipzen A."/>
            <person name="Sullivan W."/>
            <person name="Andreopoulos W.B."/>
            <person name="Clum A."/>
            <person name="Lindquist E."/>
            <person name="Daum C."/>
            <person name="Ramamoorthy G.K."/>
            <person name="Gryganskyi A."/>
            <person name="Culley D."/>
            <person name="Magnuson J.K."/>
            <person name="James T.Y."/>
            <person name="O'Malley M.A."/>
            <person name="Stajich J.E."/>
            <person name="Spatafora J.W."/>
            <person name="Visel A."/>
            <person name="Grigoriev I.V."/>
        </authorList>
    </citation>
    <scope>NUCLEOTIDE SEQUENCE [LARGE SCALE GENOMIC DNA]</scope>
    <source>
        <strain evidence="2 3">PL171</strain>
    </source>
</reference>
<gene>
    <name evidence="2" type="ORF">BCR44DRAFT_32310</name>
</gene>
<evidence type="ECO:0000313" key="3">
    <source>
        <dbReference type="Proteomes" id="UP000193411"/>
    </source>
</evidence>
<evidence type="ECO:0000256" key="1">
    <source>
        <dbReference type="SAM" id="MobiDB-lite"/>
    </source>
</evidence>
<feature type="compositionally biased region" description="Low complexity" evidence="1">
    <location>
        <begin position="341"/>
        <end position="356"/>
    </location>
</feature>
<dbReference type="AlphaFoldDB" id="A0A1Y2H562"/>
<dbReference type="Proteomes" id="UP000193411">
    <property type="component" value="Unassembled WGS sequence"/>
</dbReference>